<feature type="repeat" description="TPR" evidence="2">
    <location>
        <begin position="139"/>
        <end position="172"/>
    </location>
</feature>
<sequence length="240" mass="26877">WMTRLTKIIIAKSNTLTLFKNSLGHLIVPQKQSLVKHVYKNSTFVNVLSDKEAASGNMGSEETVLTEKDEIILHAIFNPNTPLDLRNSNYIHSTTTLDNETAPEFKNIELEAVKLAQAEKFEESLKLFNQLINETPSYASAYNNRAQLYRILGKTDLAMEDLNKAIMISESKGFIASQAFVQRAILFKVNGDDENALIDFKSAAELGNQFAKNQLVAMNPYAALCNKMLSEAFCKLYGNE</sequence>
<dbReference type="InterPro" id="IPR038906">
    <property type="entry name" value="TTC36"/>
</dbReference>
<keyword evidence="2" id="KW-0802">TPR repeat</keyword>
<dbReference type="Pfam" id="PF13181">
    <property type="entry name" value="TPR_8"/>
    <property type="match status" value="1"/>
</dbReference>
<dbReference type="InterPro" id="IPR011990">
    <property type="entry name" value="TPR-like_helical_dom_sf"/>
</dbReference>
<feature type="non-terminal residue" evidence="3">
    <location>
        <position position="1"/>
    </location>
</feature>
<accession>T2MK01</accession>
<comment type="similarity">
    <text evidence="1">Belongs to the TTC36 family.</text>
</comment>
<gene>
    <name evidence="3" type="primary">TTC36</name>
</gene>
<dbReference type="OrthoDB" id="539634at2759"/>
<evidence type="ECO:0000256" key="2">
    <source>
        <dbReference type="PROSITE-ProRule" id="PRU00339"/>
    </source>
</evidence>
<dbReference type="PROSITE" id="PS50005">
    <property type="entry name" value="TPR"/>
    <property type="match status" value="1"/>
</dbReference>
<evidence type="ECO:0000256" key="1">
    <source>
        <dbReference type="ARBA" id="ARBA00006995"/>
    </source>
</evidence>
<evidence type="ECO:0000313" key="3">
    <source>
        <dbReference type="EMBL" id="CDG72240.1"/>
    </source>
</evidence>
<dbReference type="AlphaFoldDB" id="T2MK01"/>
<organism evidence="3">
    <name type="scientific">Hydra vulgaris</name>
    <name type="common">Hydra</name>
    <name type="synonym">Hydra attenuata</name>
    <dbReference type="NCBI Taxonomy" id="6087"/>
    <lineage>
        <taxon>Eukaryota</taxon>
        <taxon>Metazoa</taxon>
        <taxon>Cnidaria</taxon>
        <taxon>Hydrozoa</taxon>
        <taxon>Hydroidolina</taxon>
        <taxon>Anthoathecata</taxon>
        <taxon>Aplanulata</taxon>
        <taxon>Hydridae</taxon>
        <taxon>Hydra</taxon>
    </lineage>
</organism>
<dbReference type="PANTHER" id="PTHR21405">
    <property type="entry name" value="CDNA SEQUENCE BC021608"/>
    <property type="match status" value="1"/>
</dbReference>
<dbReference type="SMART" id="SM00028">
    <property type="entry name" value="TPR"/>
    <property type="match status" value="2"/>
</dbReference>
<protein>
    <submittedName>
        <fullName evidence="3">Tetratricopeptide repeat protein 36</fullName>
    </submittedName>
</protein>
<dbReference type="SUPFAM" id="SSF48452">
    <property type="entry name" value="TPR-like"/>
    <property type="match status" value="1"/>
</dbReference>
<dbReference type="GO" id="GO:0006570">
    <property type="term" value="P:tyrosine metabolic process"/>
    <property type="evidence" value="ECO:0007669"/>
    <property type="project" value="TreeGrafter"/>
</dbReference>
<dbReference type="EMBL" id="HAAD01006008">
    <property type="protein sequence ID" value="CDG72240.1"/>
    <property type="molecule type" value="mRNA"/>
</dbReference>
<dbReference type="PANTHER" id="PTHR21405:SF0">
    <property type="entry name" value="TETRATRICOPEPTIDE REPEAT PROTEIN 36"/>
    <property type="match status" value="1"/>
</dbReference>
<reference evidence="3" key="1">
    <citation type="journal article" date="2013" name="Genome Biol. Evol.">
        <title>Punctuated emergences of genetic and phenotypic innovations in eumetazoan, bilaterian, euteleostome, and hominidae ancestors.</title>
        <authorList>
            <person name="Wenger Y."/>
            <person name="Galliot B."/>
        </authorList>
    </citation>
    <scope>NUCLEOTIDE SEQUENCE</scope>
    <source>
        <tissue evidence="3">Whole animals</tissue>
    </source>
</reference>
<name>T2MK01_HYDVU</name>
<dbReference type="Gene3D" id="1.25.40.10">
    <property type="entry name" value="Tetratricopeptide repeat domain"/>
    <property type="match status" value="1"/>
</dbReference>
<proteinExistence type="evidence at transcript level"/>
<dbReference type="InterPro" id="IPR019734">
    <property type="entry name" value="TPR_rpt"/>
</dbReference>